<evidence type="ECO:0000313" key="2">
    <source>
        <dbReference type="Proteomes" id="UP001515100"/>
    </source>
</evidence>
<dbReference type="EMBL" id="SDPP02000001">
    <property type="protein sequence ID" value="KAA1379868.1"/>
    <property type="molecule type" value="Genomic_DNA"/>
</dbReference>
<dbReference type="RefSeq" id="WP_129179792.1">
    <property type="nucleotide sequence ID" value="NZ_JAGIOG010000001.1"/>
</dbReference>
<dbReference type="AlphaFoldDB" id="A0A641ASK5"/>
<accession>A0A641ASK5</accession>
<keyword evidence="2" id="KW-1185">Reference proteome</keyword>
<protein>
    <submittedName>
        <fullName evidence="1">Uncharacterized protein</fullName>
    </submittedName>
</protein>
<sequence>MTVKVTVRHQSPAGSEVSDRYEKGRGIFLDSGHLVVGDNPARQHADTLAIYAPGKWENAEIVEASPQG</sequence>
<organism evidence="1 2">
    <name type="scientific">Aeromicrobium fastidiosum</name>
    <dbReference type="NCBI Taxonomy" id="52699"/>
    <lineage>
        <taxon>Bacteria</taxon>
        <taxon>Bacillati</taxon>
        <taxon>Actinomycetota</taxon>
        <taxon>Actinomycetes</taxon>
        <taxon>Propionibacteriales</taxon>
        <taxon>Nocardioidaceae</taxon>
        <taxon>Aeromicrobium</taxon>
    </lineage>
</organism>
<evidence type="ECO:0000313" key="1">
    <source>
        <dbReference type="EMBL" id="KAA1379868.1"/>
    </source>
</evidence>
<dbReference type="Proteomes" id="UP001515100">
    <property type="component" value="Unassembled WGS sequence"/>
</dbReference>
<proteinExistence type="predicted"/>
<comment type="caution">
    <text evidence="1">The sequence shown here is derived from an EMBL/GenBank/DDBJ whole genome shotgun (WGS) entry which is preliminary data.</text>
</comment>
<gene>
    <name evidence="1" type="ORF">ESP62_001255</name>
</gene>
<name>A0A641ASK5_9ACTN</name>
<reference evidence="1" key="1">
    <citation type="submission" date="2019-09" db="EMBL/GenBank/DDBJ databases">
        <authorList>
            <person name="Li J."/>
        </authorList>
    </citation>
    <scope>NUCLEOTIDE SEQUENCE [LARGE SCALE GENOMIC DNA]</scope>
    <source>
        <strain evidence="1">NRBC 14897</strain>
    </source>
</reference>
<dbReference type="OrthoDB" id="9996843at2"/>